<comment type="pathway">
    <text evidence="2 6">Cofactor biosynthesis; molybdopterin biosynthesis.</text>
</comment>
<dbReference type="Gene3D" id="2.170.190.11">
    <property type="entry name" value="Molybdopterin biosynthesis moea protein, domain 3"/>
    <property type="match status" value="1"/>
</dbReference>
<dbReference type="STRING" id="641491.DND132_2074"/>
<dbReference type="Proteomes" id="UP000007845">
    <property type="component" value="Chromosome"/>
</dbReference>
<gene>
    <name evidence="8" type="ORF">DND132_2074</name>
</gene>
<dbReference type="InterPro" id="IPR036425">
    <property type="entry name" value="MoaB/Mog-like_dom_sf"/>
</dbReference>
<name>F0JHP3_9BACT</name>
<dbReference type="Gene3D" id="3.90.105.10">
    <property type="entry name" value="Molybdopterin biosynthesis moea protein, domain 2"/>
    <property type="match status" value="1"/>
</dbReference>
<dbReference type="Pfam" id="PF00994">
    <property type="entry name" value="MoCF_biosynth"/>
    <property type="match status" value="1"/>
</dbReference>
<dbReference type="OrthoDB" id="9804758at2"/>
<proteinExistence type="inferred from homology"/>
<reference evidence="8 9" key="1">
    <citation type="journal article" date="2011" name="J. Bacteriol.">
        <title>Genome sequence of the mercury-methylating strain Desulfovibrio desulfuricans ND132.</title>
        <authorList>
            <person name="Brown S.D."/>
            <person name="Gilmour C.C."/>
            <person name="Kucken A.M."/>
            <person name="Wall J.D."/>
            <person name="Elias D.A."/>
            <person name="Brandt C.C."/>
            <person name="Podar M."/>
            <person name="Chertkov O."/>
            <person name="Held B."/>
            <person name="Bruce D.C."/>
            <person name="Detter J.C."/>
            <person name="Tapia R."/>
            <person name="Han C.S."/>
            <person name="Goodwin L.A."/>
            <person name="Cheng J.F."/>
            <person name="Pitluck S."/>
            <person name="Woyke T."/>
            <person name="Mikhailova N."/>
            <person name="Ivanova N.N."/>
            <person name="Han J."/>
            <person name="Lucas S."/>
            <person name="Lapidus A.L."/>
            <person name="Land M.L."/>
            <person name="Hauser L.J."/>
            <person name="Palumbo A.V."/>
        </authorList>
    </citation>
    <scope>NUCLEOTIDE SEQUENCE [LARGE SCALE GENOMIC DNA]</scope>
    <source>
        <strain evidence="8 9">ND132</strain>
    </source>
</reference>
<dbReference type="InterPro" id="IPR001453">
    <property type="entry name" value="MoaB/Mog_dom"/>
</dbReference>
<dbReference type="RefSeq" id="WP_014322706.1">
    <property type="nucleotide sequence ID" value="NC_016803.1"/>
</dbReference>
<accession>F0JHP3</accession>
<dbReference type="InterPro" id="IPR036688">
    <property type="entry name" value="MoeA_C_domain_IV_sf"/>
</dbReference>
<dbReference type="GO" id="GO:0006777">
    <property type="term" value="P:Mo-molybdopterin cofactor biosynthetic process"/>
    <property type="evidence" value="ECO:0007669"/>
    <property type="project" value="UniProtKB-UniRule"/>
</dbReference>
<comment type="function">
    <text evidence="1 6">Catalyzes the insertion of molybdate into adenylated molybdopterin with the concomitant release of AMP.</text>
</comment>
<dbReference type="UniPathway" id="UPA00344"/>
<evidence type="ECO:0000256" key="4">
    <source>
        <dbReference type="ARBA" id="ARBA00023150"/>
    </source>
</evidence>
<feature type="domain" description="MoaB/Mog" evidence="7">
    <location>
        <begin position="182"/>
        <end position="325"/>
    </location>
</feature>
<dbReference type="InterPro" id="IPR038987">
    <property type="entry name" value="MoeA-like"/>
</dbReference>
<keyword evidence="6" id="KW-0808">Transferase</keyword>
<keyword evidence="4 6" id="KW-0501">Molybdenum cofactor biosynthesis</keyword>
<dbReference type="HOGENOM" id="CLU_010186_7_0_7"/>
<keyword evidence="9" id="KW-1185">Reference proteome</keyword>
<dbReference type="SUPFAM" id="SSF53218">
    <property type="entry name" value="Molybdenum cofactor biosynthesis proteins"/>
    <property type="match status" value="1"/>
</dbReference>
<keyword evidence="6" id="KW-0500">Molybdenum</keyword>
<dbReference type="InterPro" id="IPR036135">
    <property type="entry name" value="MoeA_linker/N_sf"/>
</dbReference>
<dbReference type="EC" id="2.10.1.1" evidence="6"/>
<dbReference type="PANTHER" id="PTHR10192">
    <property type="entry name" value="MOLYBDOPTERIN BIOSYNTHESIS PROTEIN"/>
    <property type="match status" value="1"/>
</dbReference>
<evidence type="ECO:0000313" key="9">
    <source>
        <dbReference type="Proteomes" id="UP000007845"/>
    </source>
</evidence>
<dbReference type="InterPro" id="IPR005110">
    <property type="entry name" value="MoeA_linker/N"/>
</dbReference>
<evidence type="ECO:0000256" key="5">
    <source>
        <dbReference type="ARBA" id="ARBA00047317"/>
    </source>
</evidence>
<evidence type="ECO:0000256" key="1">
    <source>
        <dbReference type="ARBA" id="ARBA00002901"/>
    </source>
</evidence>
<protein>
    <recommendedName>
        <fullName evidence="6">Molybdopterin molybdenumtransferase</fullName>
        <ecNumber evidence="6">2.10.1.1</ecNumber>
    </recommendedName>
</protein>
<dbReference type="EMBL" id="CP003220">
    <property type="protein sequence ID" value="EGB15279.1"/>
    <property type="molecule type" value="Genomic_DNA"/>
</dbReference>
<dbReference type="Pfam" id="PF03453">
    <property type="entry name" value="MoeA_N"/>
    <property type="match status" value="1"/>
</dbReference>
<dbReference type="GO" id="GO:0005829">
    <property type="term" value="C:cytosol"/>
    <property type="evidence" value="ECO:0007669"/>
    <property type="project" value="TreeGrafter"/>
</dbReference>
<comment type="similarity">
    <text evidence="3 6">Belongs to the MoeA family.</text>
</comment>
<dbReference type="GO" id="GO:0061599">
    <property type="term" value="F:molybdopterin molybdotransferase activity"/>
    <property type="evidence" value="ECO:0007669"/>
    <property type="project" value="UniProtKB-UniRule"/>
</dbReference>
<organism evidence="8 9">
    <name type="scientific">Pseudodesulfovibrio mercurii</name>
    <dbReference type="NCBI Taxonomy" id="641491"/>
    <lineage>
        <taxon>Bacteria</taxon>
        <taxon>Pseudomonadati</taxon>
        <taxon>Thermodesulfobacteriota</taxon>
        <taxon>Desulfovibrionia</taxon>
        <taxon>Desulfovibrionales</taxon>
        <taxon>Desulfovibrionaceae</taxon>
    </lineage>
</organism>
<dbReference type="PANTHER" id="PTHR10192:SF5">
    <property type="entry name" value="GEPHYRIN"/>
    <property type="match status" value="1"/>
</dbReference>
<evidence type="ECO:0000256" key="2">
    <source>
        <dbReference type="ARBA" id="ARBA00005046"/>
    </source>
</evidence>
<comment type="cofactor">
    <cofactor evidence="6">
        <name>Mg(2+)</name>
        <dbReference type="ChEBI" id="CHEBI:18420"/>
    </cofactor>
</comment>
<dbReference type="AlphaFoldDB" id="F0JHP3"/>
<evidence type="ECO:0000259" key="7">
    <source>
        <dbReference type="SMART" id="SM00852"/>
    </source>
</evidence>
<dbReference type="eggNOG" id="COG0303">
    <property type="taxonomic scope" value="Bacteria"/>
</dbReference>
<dbReference type="Gene3D" id="3.40.980.10">
    <property type="entry name" value="MoaB/Mog-like domain"/>
    <property type="match status" value="1"/>
</dbReference>
<evidence type="ECO:0000256" key="6">
    <source>
        <dbReference type="RuleBase" id="RU365090"/>
    </source>
</evidence>
<comment type="catalytic activity">
    <reaction evidence="5">
        <text>adenylyl-molybdopterin + molybdate = Mo-molybdopterin + AMP + H(+)</text>
        <dbReference type="Rhea" id="RHEA:35047"/>
        <dbReference type="ChEBI" id="CHEBI:15378"/>
        <dbReference type="ChEBI" id="CHEBI:36264"/>
        <dbReference type="ChEBI" id="CHEBI:62727"/>
        <dbReference type="ChEBI" id="CHEBI:71302"/>
        <dbReference type="ChEBI" id="CHEBI:456215"/>
        <dbReference type="EC" id="2.10.1.1"/>
    </reaction>
</comment>
<dbReference type="SMR" id="F0JHP3"/>
<dbReference type="KEGG" id="ddn:DND132_2074"/>
<dbReference type="SMART" id="SM00852">
    <property type="entry name" value="MoCF_biosynth"/>
    <property type="match status" value="1"/>
</dbReference>
<dbReference type="PROSITE" id="PS01078">
    <property type="entry name" value="MOCF_BIOSYNTHESIS_1"/>
    <property type="match status" value="1"/>
</dbReference>
<evidence type="ECO:0000256" key="3">
    <source>
        <dbReference type="ARBA" id="ARBA00010763"/>
    </source>
</evidence>
<sequence length="409" mass="43121">MPAPISRQDAVRKLLRLARPVEARAVPPKDGIGLVAARNVAALCDVPEHACSVRDGYAVRSEDVSRARSLDPVRLAVNGCLRAESANPPSIEPGTAVRVLTGGPVPPGADAVFAEEDVEETDGHILVREPVRPGWYVRAAGGEIARDTVITPAGAPITPQAAAIMTRTRVASVPAHPRPRTRLLALGSELAKPGAAEDDGDHPGTMHFPADNLVLQRGLFEAAGAVVERTGVIPDDRDRLVAALSAPDLPEILVTTGGTGNSERDFAFEAAQQAGFTPVFHRIDIRPGRNMFTAVRNQTLLFGLPGPPAAGHACFHAIILPVIRRLRGLPDPETPRTAQFTQAINARPGSEWLVQCALEIQGSTLTATPLAGKTVPPMLGLAQAHGLAVLQSGQTITPGDETEILTTLF</sequence>
<dbReference type="Gene3D" id="2.40.340.10">
    <property type="entry name" value="MoeA, C-terminal, domain IV"/>
    <property type="match status" value="1"/>
</dbReference>
<dbReference type="CDD" id="cd00887">
    <property type="entry name" value="MoeA"/>
    <property type="match status" value="1"/>
</dbReference>
<evidence type="ECO:0000313" key="8">
    <source>
        <dbReference type="EMBL" id="EGB15279.1"/>
    </source>
</evidence>
<dbReference type="SUPFAM" id="SSF63882">
    <property type="entry name" value="MoeA N-terminal region -like"/>
    <property type="match status" value="1"/>
</dbReference>
<keyword evidence="6" id="KW-0460">Magnesium</keyword>
<keyword evidence="6" id="KW-0479">Metal-binding</keyword>
<dbReference type="InterPro" id="IPR008284">
    <property type="entry name" value="MoCF_biosynth_CS"/>
</dbReference>
<dbReference type="GO" id="GO:0046872">
    <property type="term" value="F:metal ion binding"/>
    <property type="evidence" value="ECO:0007669"/>
    <property type="project" value="UniProtKB-UniRule"/>
</dbReference>